<protein>
    <recommendedName>
        <fullName evidence="3">NIPSNAP domain-containing protein</fullName>
    </recommendedName>
</protein>
<proteinExistence type="predicted"/>
<dbReference type="EMBL" id="QEOP01000001">
    <property type="protein sequence ID" value="PVZ96264.1"/>
    <property type="molecule type" value="Genomic_DNA"/>
</dbReference>
<accession>A0A2V1HZM5</accession>
<dbReference type="AlphaFoldDB" id="A0A2V1HZM5"/>
<evidence type="ECO:0000313" key="1">
    <source>
        <dbReference type="EMBL" id="PVZ96264.1"/>
    </source>
</evidence>
<name>A0A2V1HZM5_9MICO</name>
<dbReference type="OrthoDB" id="5188748at2"/>
<sequence length="101" mass="11975">MTERTIQLRRYRIHPEMFDDFVEWMRDELLPMRVEYGFHVEFAYADAKNSMFTWAVSLPGDEAGFREFEEHYSASPERAAAFEGQPQRIAEMWIDFVTSVG</sequence>
<organism evidence="1 2">
    <name type="scientific">Amnibacterium flavum</name>
    <dbReference type="NCBI Taxonomy" id="2173173"/>
    <lineage>
        <taxon>Bacteria</taxon>
        <taxon>Bacillati</taxon>
        <taxon>Actinomycetota</taxon>
        <taxon>Actinomycetes</taxon>
        <taxon>Micrococcales</taxon>
        <taxon>Microbacteriaceae</taxon>
        <taxon>Amnibacterium</taxon>
    </lineage>
</organism>
<keyword evidence="2" id="KW-1185">Reference proteome</keyword>
<dbReference type="RefSeq" id="WP_116755998.1">
    <property type="nucleotide sequence ID" value="NZ_JBHUEX010000001.1"/>
</dbReference>
<gene>
    <name evidence="1" type="ORF">DDQ50_07595</name>
</gene>
<evidence type="ECO:0000313" key="2">
    <source>
        <dbReference type="Proteomes" id="UP000244893"/>
    </source>
</evidence>
<comment type="caution">
    <text evidence="1">The sequence shown here is derived from an EMBL/GenBank/DDBJ whole genome shotgun (WGS) entry which is preliminary data.</text>
</comment>
<dbReference type="Proteomes" id="UP000244893">
    <property type="component" value="Unassembled WGS sequence"/>
</dbReference>
<evidence type="ECO:0008006" key="3">
    <source>
        <dbReference type="Google" id="ProtNLM"/>
    </source>
</evidence>
<reference evidence="1 2" key="1">
    <citation type="submission" date="2018-05" db="EMBL/GenBank/DDBJ databases">
        <title>Amnibacterium sp. M8JJ-5, whole genome shotgun sequence.</title>
        <authorList>
            <person name="Tuo L."/>
        </authorList>
    </citation>
    <scope>NUCLEOTIDE SEQUENCE [LARGE SCALE GENOMIC DNA]</scope>
    <source>
        <strain evidence="1 2">M8JJ-5</strain>
    </source>
</reference>